<reference evidence="3" key="1">
    <citation type="submission" date="2019-02" db="EMBL/GenBank/DDBJ databases">
        <title>FDA dAtabase for Regulatory Grade micrObial Sequences (FDA-ARGOS): Supporting development and validation of Infectious Disease Dx tests.</title>
        <authorList>
            <person name="Duncan R."/>
            <person name="Fisher C."/>
            <person name="Tallon L."/>
            <person name="Sadzewicz L."/>
            <person name="Sengamalay N."/>
            <person name="Ott S."/>
            <person name="Godinez A."/>
            <person name="Nagaraj S."/>
            <person name="Vavikolanu K."/>
            <person name="Nadendla S."/>
            <person name="Aluvathingal J."/>
            <person name="Sichtig H."/>
        </authorList>
    </citation>
    <scope>NUCLEOTIDE SEQUENCE [LARGE SCALE GENOMIC DNA]</scope>
    <source>
        <strain evidence="3">FDAARGOS_361</strain>
    </source>
</reference>
<evidence type="ECO:0000313" key="3">
    <source>
        <dbReference type="Proteomes" id="UP000318447"/>
    </source>
</evidence>
<organism evidence="2 3">
    <name type="scientific">Leishmania donovani</name>
    <dbReference type="NCBI Taxonomy" id="5661"/>
    <lineage>
        <taxon>Eukaryota</taxon>
        <taxon>Discoba</taxon>
        <taxon>Euglenozoa</taxon>
        <taxon>Kinetoplastea</taxon>
        <taxon>Metakinetoplastina</taxon>
        <taxon>Trypanosomatida</taxon>
        <taxon>Trypanosomatidae</taxon>
        <taxon>Leishmaniinae</taxon>
        <taxon>Leishmania</taxon>
    </lineage>
</organism>
<proteinExistence type="predicted"/>
<protein>
    <submittedName>
        <fullName evidence="2">Uncharacterized protein</fullName>
    </submittedName>
</protein>
<sequence>MTTTRYMCEQCDKATATSMALREVPCGASPALDDVRWDSPHRPDGDPASYRPAPWRWPETRASYLTKWSRPLRAHLQGRLQPAQFGLRPYSSATDPLHMLCDSVDRGARTTALRKPDAGPCHTRRITPFSDDHHVCAALHWELGNTEDGPLYTRSRTRVCPMASSFIIIVVAPLRVWLSKTPGLRHASFANDLALLTPSAEAWAFRHCAAWTDTSHKLPQQPWRSLRSTLPPWVSSKYADGRALLEEARLLPLDPTALLRRARGYLPALTREDRLAHLARDACTPDHGLVTALRRSSYGYMQASTPSELRAHTTPPRAAWNARANPAGLPNWQCQRSRRQLHASRTWSPVSDATLTCRETPLHDVTRDDKCSLAAAVPHQKSQDGELTRRQKMALAQPRRGTSPHLGFLQWQVAGGGSTACRQCDAGYAARTVAPPPFFPLTEASPLTCRLL</sequence>
<gene>
    <name evidence="2" type="ORF">CGC21_15595</name>
</gene>
<name>A0A504XMS0_LEIDO</name>
<feature type="compositionally biased region" description="Basic and acidic residues" evidence="1">
    <location>
        <begin position="33"/>
        <end position="45"/>
    </location>
</feature>
<accession>A0A504XMS0</accession>
<comment type="caution">
    <text evidence="2">The sequence shown here is derived from an EMBL/GenBank/DDBJ whole genome shotgun (WGS) entry which is preliminary data.</text>
</comment>
<dbReference type="AlphaFoldDB" id="A0A504XMS0"/>
<feature type="region of interest" description="Disordered" evidence="1">
    <location>
        <begin position="32"/>
        <end position="53"/>
    </location>
</feature>
<dbReference type="EMBL" id="RHLC01000054">
    <property type="protein sequence ID" value="TPP48769.1"/>
    <property type="molecule type" value="Genomic_DNA"/>
</dbReference>
<evidence type="ECO:0000256" key="1">
    <source>
        <dbReference type="SAM" id="MobiDB-lite"/>
    </source>
</evidence>
<evidence type="ECO:0000313" key="2">
    <source>
        <dbReference type="EMBL" id="TPP48769.1"/>
    </source>
</evidence>
<dbReference type="Proteomes" id="UP000318447">
    <property type="component" value="Unassembled WGS sequence"/>
</dbReference>